<dbReference type="EMBL" id="CAMXCT030000980">
    <property type="protein sequence ID" value="CAL4772647.1"/>
    <property type="molecule type" value="Genomic_DNA"/>
</dbReference>
<dbReference type="GO" id="GO:0017150">
    <property type="term" value="F:tRNA dihydrouridine synthase activity"/>
    <property type="evidence" value="ECO:0007669"/>
    <property type="project" value="TreeGrafter"/>
</dbReference>
<feature type="signal peptide" evidence="3">
    <location>
        <begin position="1"/>
        <end position="21"/>
    </location>
</feature>
<dbReference type="CDD" id="cd02801">
    <property type="entry name" value="DUS_like_FMN"/>
    <property type="match status" value="1"/>
</dbReference>
<evidence type="ECO:0000256" key="2">
    <source>
        <dbReference type="ARBA" id="ARBA00023027"/>
    </source>
</evidence>
<reference evidence="5" key="1">
    <citation type="submission" date="2022-10" db="EMBL/GenBank/DDBJ databases">
        <authorList>
            <person name="Chen Y."/>
            <person name="Dougan E. K."/>
            <person name="Chan C."/>
            <person name="Rhodes N."/>
            <person name="Thang M."/>
        </authorList>
    </citation>
    <scope>NUCLEOTIDE SEQUENCE</scope>
</reference>
<keyword evidence="2" id="KW-0520">NAD</keyword>
<sequence length="430" mass="48381">MRPPVLVLLVMAWTWTRFNYGFSSVAQPRHWAWQWWESLGSPKWVCSPMIDQSERAFRLLCRRYGVHLAYTPMLHAEPFAVDEGYRKTYFDAWTPVDGENGKDDRPLIAQLGGDDPKTMLQAAHHLEPYVDGIDVNFGCPTEDARKGGHQTHSPRCRRYGAYLLRDTARVTRIVGTLASGLRKVPVTAKIRLLPQRRASIDLALAIEESGAAALCVHGRTLAQRPKYAEKHGVESLAPDWDAIAEIARVLKIPVIANGGIESRTDAQRCLSQTGCAAVMSAEALLEKPDLFVEDEEPAIPRMLRLSREFLDLAERHPSPLKYPPTKSHLFKILRRLIGVDQAQARRKAAAGEPLTEREKLKLALMCCPVSDFHAIRNALDHMEEKAADHLLGTSWYRRWRPEEKGGDGSFPTCRSISREGHTQLGLQFPS</sequence>
<name>A0A9P1C595_9DINO</name>
<keyword evidence="7" id="KW-1185">Reference proteome</keyword>
<dbReference type="InterPro" id="IPR013785">
    <property type="entry name" value="Aldolase_TIM"/>
</dbReference>
<dbReference type="PANTHER" id="PTHR11082">
    <property type="entry name" value="TRNA-DIHYDROURIDINE SYNTHASE"/>
    <property type="match status" value="1"/>
</dbReference>
<feature type="chain" id="PRO_5043270125" evidence="3">
    <location>
        <begin position="22"/>
        <end position="430"/>
    </location>
</feature>
<evidence type="ECO:0000256" key="3">
    <source>
        <dbReference type="SAM" id="SignalP"/>
    </source>
</evidence>
<gene>
    <name evidence="5" type="ORF">C1SCF055_LOCUS12794</name>
</gene>
<dbReference type="InterPro" id="IPR035587">
    <property type="entry name" value="DUS-like_FMN-bd"/>
</dbReference>
<evidence type="ECO:0000256" key="1">
    <source>
        <dbReference type="ARBA" id="ARBA00022857"/>
    </source>
</evidence>
<keyword evidence="6" id="KW-0418">Kinase</keyword>
<keyword evidence="3" id="KW-0732">Signal</keyword>
<keyword evidence="6" id="KW-0808">Transferase</keyword>
<dbReference type="EMBL" id="CAMXCT020000980">
    <property type="protein sequence ID" value="CAL1138710.1"/>
    <property type="molecule type" value="Genomic_DNA"/>
</dbReference>
<dbReference type="Pfam" id="PF01207">
    <property type="entry name" value="Dus"/>
    <property type="match status" value="1"/>
</dbReference>
<proteinExistence type="predicted"/>
<dbReference type="Proteomes" id="UP001152797">
    <property type="component" value="Unassembled WGS sequence"/>
</dbReference>
<dbReference type="PANTHER" id="PTHR11082:SF5">
    <property type="entry name" value="TRNA-DIHYDROURIDINE(16_17) SYNTHASE [NAD(P)(+)]-LIKE"/>
    <property type="match status" value="1"/>
</dbReference>
<reference evidence="6 7" key="2">
    <citation type="submission" date="2024-05" db="EMBL/GenBank/DDBJ databases">
        <authorList>
            <person name="Chen Y."/>
            <person name="Shah S."/>
            <person name="Dougan E. K."/>
            <person name="Thang M."/>
            <person name="Chan C."/>
        </authorList>
    </citation>
    <scope>NUCLEOTIDE SEQUENCE [LARGE SCALE GENOMIC DNA]</scope>
</reference>
<dbReference type="EMBL" id="CAMXCT010000980">
    <property type="protein sequence ID" value="CAI3985335.1"/>
    <property type="molecule type" value="Genomic_DNA"/>
</dbReference>
<dbReference type="Gene3D" id="3.20.20.70">
    <property type="entry name" value="Aldolase class I"/>
    <property type="match status" value="1"/>
</dbReference>
<evidence type="ECO:0000313" key="5">
    <source>
        <dbReference type="EMBL" id="CAI3985335.1"/>
    </source>
</evidence>
<dbReference type="AlphaFoldDB" id="A0A9P1C595"/>
<protein>
    <submittedName>
        <fullName evidence="6">Non-specific serine/threonine protein kinase</fullName>
    </submittedName>
</protein>
<evidence type="ECO:0000313" key="6">
    <source>
        <dbReference type="EMBL" id="CAL4772647.1"/>
    </source>
</evidence>
<dbReference type="OrthoDB" id="272303at2759"/>
<keyword evidence="6" id="KW-0723">Serine/threonine-protein kinase</keyword>
<comment type="caution">
    <text evidence="5">The sequence shown here is derived from an EMBL/GenBank/DDBJ whole genome shotgun (WGS) entry which is preliminary data.</text>
</comment>
<keyword evidence="1" id="KW-0521">NADP</keyword>
<dbReference type="SUPFAM" id="SSF51395">
    <property type="entry name" value="FMN-linked oxidoreductases"/>
    <property type="match status" value="1"/>
</dbReference>
<organism evidence="5">
    <name type="scientific">Cladocopium goreaui</name>
    <dbReference type="NCBI Taxonomy" id="2562237"/>
    <lineage>
        <taxon>Eukaryota</taxon>
        <taxon>Sar</taxon>
        <taxon>Alveolata</taxon>
        <taxon>Dinophyceae</taxon>
        <taxon>Suessiales</taxon>
        <taxon>Symbiodiniaceae</taxon>
        <taxon>Cladocopium</taxon>
    </lineage>
</organism>
<evidence type="ECO:0000259" key="4">
    <source>
        <dbReference type="Pfam" id="PF01207"/>
    </source>
</evidence>
<accession>A0A9P1C595</accession>
<dbReference type="GO" id="GO:0004674">
    <property type="term" value="F:protein serine/threonine kinase activity"/>
    <property type="evidence" value="ECO:0007669"/>
    <property type="project" value="UniProtKB-KW"/>
</dbReference>
<evidence type="ECO:0000313" key="7">
    <source>
        <dbReference type="Proteomes" id="UP001152797"/>
    </source>
</evidence>
<feature type="domain" description="DUS-like FMN-binding" evidence="4">
    <location>
        <begin position="47"/>
        <end position="341"/>
    </location>
</feature>